<gene>
    <name evidence="2" type="ORF">Adt_26813</name>
</gene>
<evidence type="ECO:0000313" key="3">
    <source>
        <dbReference type="Proteomes" id="UP001604336"/>
    </source>
</evidence>
<dbReference type="PROSITE" id="PS50181">
    <property type="entry name" value="FBOX"/>
    <property type="match status" value="1"/>
</dbReference>
<keyword evidence="3" id="KW-1185">Reference proteome</keyword>
<dbReference type="Pfam" id="PF03478">
    <property type="entry name" value="Beta-prop_KIB1-4"/>
    <property type="match status" value="1"/>
</dbReference>
<accession>A0ABD1RRY3</accession>
<comment type="caution">
    <text evidence="2">The sequence shown here is derived from an EMBL/GenBank/DDBJ whole genome shotgun (WGS) entry which is preliminary data.</text>
</comment>
<sequence length="501" mass="57598">MAEILFISYTNLGQYLTLISKPCLLFNYLLEGIWVNNKTEVDHTDTTSLWNQIPSDMMEVIARKLGAGDRARISSVCKSWRSILDNECIRKFPEIPWLLMPPEDPGNITRISFYSLFEGRIYNFKMPKIREDDCFGKWVCGSVRGWLVIVGGLYLNPYMILFNPISGAIIDLPPLNTIPSINGFTFNFSHLVRRVELINPVVESESIIVAAVFGTQENMKLAFCRPDDESWTIFQGYDHYIDILFQNGTLHSVVYKLPGDDMEVKIRNNLFKLSDDCEIKLKFYLSTDFLDFVNVETESYSGFKVFKNVVNRSYFVESISGQLLLVRTTFDSLQKDREIEDENNYMDHEMHEENDHIDDEIDEENNHMDDDEGGHGIFHQQPHNLTDDLVYLRTSKFSIFDVTHGYAFDDELGLTDLGDQALFVASSGSLSLPINENYKEICRKNCIYFALSAEKFLHIQCPKVSREIGVFNLEQGKITRCFPSETLPSMSKIGWFTPSKS</sequence>
<dbReference type="PANTHER" id="PTHR44259">
    <property type="entry name" value="OS07G0183000 PROTEIN-RELATED"/>
    <property type="match status" value="1"/>
</dbReference>
<dbReference type="InterPro" id="IPR050942">
    <property type="entry name" value="F-box_BR-signaling"/>
</dbReference>
<dbReference type="EMBL" id="JBFOLK010000008">
    <property type="protein sequence ID" value="KAL2491185.1"/>
    <property type="molecule type" value="Genomic_DNA"/>
</dbReference>
<reference evidence="3" key="1">
    <citation type="submission" date="2024-07" db="EMBL/GenBank/DDBJ databases">
        <title>Two chromosome-level genome assemblies of Korean endemic species Abeliophyllum distichum and Forsythia ovata (Oleaceae).</title>
        <authorList>
            <person name="Jang H."/>
        </authorList>
    </citation>
    <scope>NUCLEOTIDE SEQUENCE [LARGE SCALE GENOMIC DNA]</scope>
</reference>
<dbReference type="AlphaFoldDB" id="A0ABD1RRY3"/>
<dbReference type="SMART" id="SM00256">
    <property type="entry name" value="FBOX"/>
    <property type="match status" value="1"/>
</dbReference>
<proteinExistence type="predicted"/>
<dbReference type="Proteomes" id="UP001604336">
    <property type="component" value="Unassembled WGS sequence"/>
</dbReference>
<evidence type="ECO:0000313" key="2">
    <source>
        <dbReference type="EMBL" id="KAL2491185.1"/>
    </source>
</evidence>
<dbReference type="Gene3D" id="1.20.1280.50">
    <property type="match status" value="1"/>
</dbReference>
<dbReference type="InterPro" id="IPR036047">
    <property type="entry name" value="F-box-like_dom_sf"/>
</dbReference>
<feature type="domain" description="F-box" evidence="1">
    <location>
        <begin position="47"/>
        <end position="95"/>
    </location>
</feature>
<dbReference type="InterPro" id="IPR001810">
    <property type="entry name" value="F-box_dom"/>
</dbReference>
<name>A0ABD1RRY3_9LAMI</name>
<protein>
    <submittedName>
        <fullName evidence="2">F-box</fullName>
    </submittedName>
</protein>
<dbReference type="PANTHER" id="PTHR44259:SF87">
    <property type="entry name" value="F-BOX DOMAIN-CONTAINING PROTEIN"/>
    <property type="match status" value="1"/>
</dbReference>
<dbReference type="InterPro" id="IPR005174">
    <property type="entry name" value="KIB1-4_b-propeller"/>
</dbReference>
<organism evidence="2 3">
    <name type="scientific">Abeliophyllum distichum</name>
    <dbReference type="NCBI Taxonomy" id="126358"/>
    <lineage>
        <taxon>Eukaryota</taxon>
        <taxon>Viridiplantae</taxon>
        <taxon>Streptophyta</taxon>
        <taxon>Embryophyta</taxon>
        <taxon>Tracheophyta</taxon>
        <taxon>Spermatophyta</taxon>
        <taxon>Magnoliopsida</taxon>
        <taxon>eudicotyledons</taxon>
        <taxon>Gunneridae</taxon>
        <taxon>Pentapetalae</taxon>
        <taxon>asterids</taxon>
        <taxon>lamiids</taxon>
        <taxon>Lamiales</taxon>
        <taxon>Oleaceae</taxon>
        <taxon>Forsythieae</taxon>
        <taxon>Abeliophyllum</taxon>
    </lineage>
</organism>
<dbReference type="Pfam" id="PF00646">
    <property type="entry name" value="F-box"/>
    <property type="match status" value="1"/>
</dbReference>
<evidence type="ECO:0000259" key="1">
    <source>
        <dbReference type="PROSITE" id="PS50181"/>
    </source>
</evidence>
<dbReference type="SUPFAM" id="SSF81383">
    <property type="entry name" value="F-box domain"/>
    <property type="match status" value="1"/>
</dbReference>